<organism evidence="2 3">
    <name type="scientific">Rhynchospora breviuscula</name>
    <dbReference type="NCBI Taxonomy" id="2022672"/>
    <lineage>
        <taxon>Eukaryota</taxon>
        <taxon>Viridiplantae</taxon>
        <taxon>Streptophyta</taxon>
        <taxon>Embryophyta</taxon>
        <taxon>Tracheophyta</taxon>
        <taxon>Spermatophyta</taxon>
        <taxon>Magnoliopsida</taxon>
        <taxon>Liliopsida</taxon>
        <taxon>Poales</taxon>
        <taxon>Cyperaceae</taxon>
        <taxon>Cyperoideae</taxon>
        <taxon>Rhynchosporeae</taxon>
        <taxon>Rhynchospora</taxon>
    </lineage>
</organism>
<feature type="domain" description="HMA" evidence="1">
    <location>
        <begin position="3"/>
        <end position="72"/>
    </location>
</feature>
<name>A0A9Q0HYN3_9POAL</name>
<dbReference type="InterPro" id="IPR006121">
    <property type="entry name" value="HMA_dom"/>
</dbReference>
<dbReference type="PROSITE" id="PS50846">
    <property type="entry name" value="HMA_2"/>
    <property type="match status" value="1"/>
</dbReference>
<proteinExistence type="predicted"/>
<dbReference type="OrthoDB" id="692882at2759"/>
<reference evidence="2" key="1">
    <citation type="journal article" date="2022" name="Cell">
        <title>Repeat-based holocentromeres influence genome architecture and karyotype evolution.</title>
        <authorList>
            <person name="Hofstatter P.G."/>
            <person name="Thangavel G."/>
            <person name="Lux T."/>
            <person name="Neumann P."/>
            <person name="Vondrak T."/>
            <person name="Novak P."/>
            <person name="Zhang M."/>
            <person name="Costa L."/>
            <person name="Castellani M."/>
            <person name="Scott A."/>
            <person name="Toegelov H."/>
            <person name="Fuchs J."/>
            <person name="Mata-Sucre Y."/>
            <person name="Dias Y."/>
            <person name="Vanzela A.L.L."/>
            <person name="Huettel B."/>
            <person name="Almeida C.C.S."/>
            <person name="Simkova H."/>
            <person name="Souza G."/>
            <person name="Pedrosa-Harand A."/>
            <person name="Macas J."/>
            <person name="Mayer K.F.X."/>
            <person name="Houben A."/>
            <person name="Marques A."/>
        </authorList>
    </citation>
    <scope>NUCLEOTIDE SEQUENCE</scope>
    <source>
        <strain evidence="2">RhyBre1mFocal</strain>
    </source>
</reference>
<dbReference type="AlphaFoldDB" id="A0A9Q0HYN3"/>
<keyword evidence="3" id="KW-1185">Reference proteome</keyword>
<protein>
    <recommendedName>
        <fullName evidence="1">HMA domain-containing protein</fullName>
    </recommendedName>
</protein>
<dbReference type="SUPFAM" id="SSF55008">
    <property type="entry name" value="HMA, heavy metal-associated domain"/>
    <property type="match status" value="1"/>
</dbReference>
<comment type="caution">
    <text evidence="2">The sequence shown here is derived from an EMBL/GenBank/DDBJ whole genome shotgun (WGS) entry which is preliminary data.</text>
</comment>
<dbReference type="InterPro" id="IPR036163">
    <property type="entry name" value="HMA_dom_sf"/>
</dbReference>
<dbReference type="Pfam" id="PF00403">
    <property type="entry name" value="HMA"/>
    <property type="match status" value="1"/>
</dbReference>
<dbReference type="Proteomes" id="UP001151287">
    <property type="component" value="Unassembled WGS sequence"/>
</dbReference>
<dbReference type="InterPro" id="IPR042885">
    <property type="entry name" value="HIPP47/16"/>
</dbReference>
<evidence type="ECO:0000259" key="1">
    <source>
        <dbReference type="PROSITE" id="PS50846"/>
    </source>
</evidence>
<evidence type="ECO:0000313" key="2">
    <source>
        <dbReference type="EMBL" id="KAJ1702433.1"/>
    </source>
</evidence>
<dbReference type="GO" id="GO:0046872">
    <property type="term" value="F:metal ion binding"/>
    <property type="evidence" value="ECO:0007669"/>
    <property type="project" value="InterPro"/>
</dbReference>
<dbReference type="PANTHER" id="PTHR46932">
    <property type="entry name" value="HEAVY METAL-ASSOCIATED ISOPRENYLATED PLANT PROTEIN 47"/>
    <property type="match status" value="1"/>
</dbReference>
<gene>
    <name evidence="2" type="ORF">LUZ63_002212</name>
</gene>
<sequence length="116" mass="12827">MKSCKIVIEVQMRCDKCRSKAMRIAASTDGVDSVTLEGDWKNRLVVTGDGVDSVNLTKTLRKKIGQAAIVEQGEVKKKEEEKKEKADESTIQWWPSQPIFVCDLPSNSNPGGCSIQ</sequence>
<dbReference type="PANTHER" id="PTHR46932:SF12">
    <property type="entry name" value="HEAVY METAL-ASSOCIATED ISOPRENYLATED PLANT PROTEIN 47"/>
    <property type="match status" value="1"/>
</dbReference>
<dbReference type="Gene3D" id="3.30.70.100">
    <property type="match status" value="1"/>
</dbReference>
<accession>A0A9Q0HYN3</accession>
<dbReference type="EMBL" id="JAMQYH010000001">
    <property type="protein sequence ID" value="KAJ1702433.1"/>
    <property type="molecule type" value="Genomic_DNA"/>
</dbReference>
<evidence type="ECO:0000313" key="3">
    <source>
        <dbReference type="Proteomes" id="UP001151287"/>
    </source>
</evidence>